<evidence type="ECO:0000313" key="3">
    <source>
        <dbReference type="Proteomes" id="UP001642720"/>
    </source>
</evidence>
<protein>
    <recommendedName>
        <fullName evidence="1">Stress-response A/B barrel domain-containing protein</fullName>
    </recommendedName>
</protein>
<accession>A0ABY2H493</accession>
<organism evidence="2 3">
    <name type="scientific">Trichoderma ghanense</name>
    <dbReference type="NCBI Taxonomy" id="65468"/>
    <lineage>
        <taxon>Eukaryota</taxon>
        <taxon>Fungi</taxon>
        <taxon>Dikarya</taxon>
        <taxon>Ascomycota</taxon>
        <taxon>Pezizomycotina</taxon>
        <taxon>Sordariomycetes</taxon>
        <taxon>Hypocreomycetidae</taxon>
        <taxon>Hypocreales</taxon>
        <taxon>Hypocreaceae</taxon>
        <taxon>Trichoderma</taxon>
    </lineage>
</organism>
<reference evidence="2 3" key="1">
    <citation type="submission" date="2018-01" db="EMBL/GenBank/DDBJ databases">
        <title>Genome characterization of the sugarcane-associated fungus Trichoderma ghanense CCMA-1212 and their application in lignocelulose bioconversion.</title>
        <authorList>
            <person name="Steindorff A.S."/>
            <person name="Mendes T.D."/>
            <person name="Vilela E.S.D."/>
            <person name="Rodrigues D.S."/>
            <person name="Formighieri E.F."/>
            <person name="Melo I.S."/>
            <person name="Favaro L.C.L."/>
        </authorList>
    </citation>
    <scope>NUCLEOTIDE SEQUENCE [LARGE SCALE GENOMIC DNA]</scope>
    <source>
        <strain evidence="2 3">CCMA-1212</strain>
    </source>
</reference>
<dbReference type="EMBL" id="PPTA01000007">
    <property type="protein sequence ID" value="TFB02327.1"/>
    <property type="molecule type" value="Genomic_DNA"/>
</dbReference>
<dbReference type="Gene3D" id="3.30.70.100">
    <property type="match status" value="1"/>
</dbReference>
<dbReference type="PROSITE" id="PS51502">
    <property type="entry name" value="S_R_A_B_BARREL"/>
    <property type="match status" value="1"/>
</dbReference>
<dbReference type="GeneID" id="300577507"/>
<name>A0ABY2H493_9HYPO</name>
<dbReference type="RefSeq" id="XP_073558528.1">
    <property type="nucleotide sequence ID" value="XM_073703057.1"/>
</dbReference>
<proteinExistence type="predicted"/>
<dbReference type="InterPro" id="IPR011008">
    <property type="entry name" value="Dimeric_a/b-barrel"/>
</dbReference>
<evidence type="ECO:0000313" key="2">
    <source>
        <dbReference type="EMBL" id="TFB02327.1"/>
    </source>
</evidence>
<evidence type="ECO:0000259" key="1">
    <source>
        <dbReference type="PROSITE" id="PS51502"/>
    </source>
</evidence>
<dbReference type="Proteomes" id="UP001642720">
    <property type="component" value="Unassembled WGS sequence"/>
</dbReference>
<gene>
    <name evidence="2" type="ORF">CCMA1212_005812</name>
</gene>
<feature type="domain" description="Stress-response A/B barrel" evidence="1">
    <location>
        <begin position="3"/>
        <end position="109"/>
    </location>
</feature>
<dbReference type="Pfam" id="PF07876">
    <property type="entry name" value="Dabb"/>
    <property type="match status" value="1"/>
</dbReference>
<keyword evidence="3" id="KW-1185">Reference proteome</keyword>
<comment type="caution">
    <text evidence="2">The sequence shown here is derived from an EMBL/GenBank/DDBJ whole genome shotgun (WGS) entry which is preliminary data.</text>
</comment>
<dbReference type="SUPFAM" id="SSF54909">
    <property type="entry name" value="Dimeric alpha+beta barrel"/>
    <property type="match status" value="1"/>
</dbReference>
<dbReference type="SMART" id="SM00886">
    <property type="entry name" value="Dabb"/>
    <property type="match status" value="1"/>
</dbReference>
<dbReference type="InterPro" id="IPR013097">
    <property type="entry name" value="Dabb"/>
</dbReference>
<sequence>MTITHIVLVGFKPDAKAEDIEKFCSTLMALKDTCLHATTKKPYIKSLTGGINTSQEGHSAGLTHGFIFELESEEDRQYFIHQDPAHLALYALAGSVEKFNVLAFVPGVF</sequence>